<reference evidence="1 2" key="1">
    <citation type="submission" date="2019-09" db="EMBL/GenBank/DDBJ databases">
        <title>Phylogenetic characterization of a novel taxon of the genus Bifidobacterium: Bifidobacterium choloepi sp. nov.</title>
        <authorList>
            <person name="Modesto M."/>
            <person name="Satti M."/>
        </authorList>
    </citation>
    <scope>NUCLEOTIDE SEQUENCE [LARGE SCALE GENOMIC DNA]</scope>
    <source>
        <strain evidence="1 2">BRDM6</strain>
    </source>
</reference>
<gene>
    <name evidence="1" type="ORF">F6S87_04415</name>
</gene>
<keyword evidence="2" id="KW-1185">Reference proteome</keyword>
<dbReference type="Proteomes" id="UP000469292">
    <property type="component" value="Unassembled WGS sequence"/>
</dbReference>
<name>A0A6I5MYZ3_9BIFI</name>
<accession>A0A6I5MYZ3</accession>
<evidence type="ECO:0008006" key="3">
    <source>
        <dbReference type="Google" id="ProtNLM"/>
    </source>
</evidence>
<proteinExistence type="predicted"/>
<organism evidence="1 2">
    <name type="scientific">Bifidobacterium choloepi</name>
    <dbReference type="NCBI Taxonomy" id="2614131"/>
    <lineage>
        <taxon>Bacteria</taxon>
        <taxon>Bacillati</taxon>
        <taxon>Actinomycetota</taxon>
        <taxon>Actinomycetes</taxon>
        <taxon>Bifidobacteriales</taxon>
        <taxon>Bifidobacteriaceae</taxon>
        <taxon>Bifidobacterium</taxon>
    </lineage>
</organism>
<comment type="caution">
    <text evidence="1">The sequence shown here is derived from an EMBL/GenBank/DDBJ whole genome shotgun (WGS) entry which is preliminary data.</text>
</comment>
<dbReference type="RefSeq" id="WP_163227379.1">
    <property type="nucleotide sequence ID" value="NZ_VYSG01000001.1"/>
</dbReference>
<dbReference type="AlphaFoldDB" id="A0A6I5MYZ3"/>
<dbReference type="EMBL" id="VYSG01000001">
    <property type="protein sequence ID" value="NEG69858.1"/>
    <property type="molecule type" value="Genomic_DNA"/>
</dbReference>
<evidence type="ECO:0000313" key="2">
    <source>
        <dbReference type="Proteomes" id="UP000469292"/>
    </source>
</evidence>
<evidence type="ECO:0000313" key="1">
    <source>
        <dbReference type="EMBL" id="NEG69858.1"/>
    </source>
</evidence>
<sequence length="354" mass="39837">MGCDARIQRMLETSRRERRLAYTETEADRMAVSRRLARGELTSPYRSLFTSPAIWSSLTVTEQIEWTTRAIALRRPETVFAGPTAVALHHLEYQFDIQRPGIFTLVPDHGTPLAHLHDADATPFGRRQVRIAIPKERWSDVTVTARDGRHATTVTRTLVDAAVLEPFPNALAIWDSAERAGKLDRSAVLREAQQVRAAMPAVEQLLRYVDGRSMNGGESFTRAVMIEEGFPPPTLQRRFPNASCTRGYRDVDFCWELPNGVIIVGELDGAVKLTDPTMTRGRSTEEISHDVVERERQLYGWGVTTIFRLTMKEVFERQPMIAKMLAAGVPRLSAPVGSRLLVVDTELALLRNEM</sequence>
<protein>
    <recommendedName>
        <fullName evidence="3">CTP synthase</fullName>
    </recommendedName>
</protein>